<dbReference type="PROSITE" id="PS51186">
    <property type="entry name" value="GNAT"/>
    <property type="match status" value="1"/>
</dbReference>
<evidence type="ECO:0000256" key="2">
    <source>
        <dbReference type="ARBA" id="ARBA00023315"/>
    </source>
</evidence>
<reference evidence="4 5" key="1">
    <citation type="submission" date="2019-04" db="EMBL/GenBank/DDBJ databases">
        <authorList>
            <person name="Jiang L."/>
        </authorList>
    </citation>
    <scope>NUCLEOTIDE SEQUENCE [LARGE SCALE GENOMIC DNA]</scope>
    <source>
        <strain evidence="4 5">YIM 131853</strain>
    </source>
</reference>
<dbReference type="EMBL" id="SSSM01000006">
    <property type="protein sequence ID" value="THG28403.1"/>
    <property type="molecule type" value="Genomic_DNA"/>
</dbReference>
<sequence>MVVPTLRPLVPTDLERIVELNNEAYPAVPVTTIEEMAELLELASLQVVAENEGRVIGFVLAIDPGSAYTSENYTFFTERAADTGLTGLYVDRVVIDVNDRGRGTGRLLYSAVFDRARADGRDEVTCEVNLDPPNPGSLAFHARLQFARVGEQPTKGGSVIVALLAAAVWKHR</sequence>
<dbReference type="PANTHER" id="PTHR43877">
    <property type="entry name" value="AMINOALKYLPHOSPHONATE N-ACETYLTRANSFERASE-RELATED-RELATED"/>
    <property type="match status" value="1"/>
</dbReference>
<feature type="domain" description="N-acetyltransferase" evidence="3">
    <location>
        <begin position="4"/>
        <end position="172"/>
    </location>
</feature>
<organism evidence="4 5">
    <name type="scientific">Naasia lichenicola</name>
    <dbReference type="NCBI Taxonomy" id="2565933"/>
    <lineage>
        <taxon>Bacteria</taxon>
        <taxon>Bacillati</taxon>
        <taxon>Actinomycetota</taxon>
        <taxon>Actinomycetes</taxon>
        <taxon>Micrococcales</taxon>
        <taxon>Microbacteriaceae</taxon>
        <taxon>Naasia</taxon>
    </lineage>
</organism>
<dbReference type="InterPro" id="IPR050832">
    <property type="entry name" value="Bact_Acetyltransf"/>
</dbReference>
<evidence type="ECO:0000313" key="5">
    <source>
        <dbReference type="Proteomes" id="UP000309133"/>
    </source>
</evidence>
<dbReference type="AlphaFoldDB" id="A0A4S4FE63"/>
<dbReference type="CDD" id="cd04301">
    <property type="entry name" value="NAT_SF"/>
    <property type="match status" value="1"/>
</dbReference>
<dbReference type="PANTHER" id="PTHR43877:SF2">
    <property type="entry name" value="AMINOALKYLPHOSPHONATE N-ACETYLTRANSFERASE-RELATED"/>
    <property type="match status" value="1"/>
</dbReference>
<evidence type="ECO:0000259" key="3">
    <source>
        <dbReference type="PROSITE" id="PS51186"/>
    </source>
</evidence>
<evidence type="ECO:0000313" key="4">
    <source>
        <dbReference type="EMBL" id="THG28403.1"/>
    </source>
</evidence>
<dbReference type="SUPFAM" id="SSF55729">
    <property type="entry name" value="Acyl-CoA N-acyltransferases (Nat)"/>
    <property type="match status" value="1"/>
</dbReference>
<dbReference type="GO" id="GO:0016747">
    <property type="term" value="F:acyltransferase activity, transferring groups other than amino-acyl groups"/>
    <property type="evidence" value="ECO:0007669"/>
    <property type="project" value="InterPro"/>
</dbReference>
<evidence type="ECO:0000256" key="1">
    <source>
        <dbReference type="ARBA" id="ARBA00022679"/>
    </source>
</evidence>
<dbReference type="PIRSF" id="PIRSF028520">
    <property type="entry name" value="UCP028520"/>
    <property type="match status" value="1"/>
</dbReference>
<dbReference type="Gene3D" id="3.40.630.30">
    <property type="match status" value="1"/>
</dbReference>
<dbReference type="Pfam" id="PF00583">
    <property type="entry name" value="Acetyltransf_1"/>
    <property type="match status" value="1"/>
</dbReference>
<dbReference type="InterPro" id="IPR016181">
    <property type="entry name" value="Acyl_CoA_acyltransferase"/>
</dbReference>
<keyword evidence="5" id="KW-1185">Reference proteome</keyword>
<dbReference type="InterPro" id="IPR000182">
    <property type="entry name" value="GNAT_dom"/>
</dbReference>
<dbReference type="InterPro" id="IPR016890">
    <property type="entry name" value="UCP028520"/>
</dbReference>
<keyword evidence="2" id="KW-0012">Acyltransferase</keyword>
<protein>
    <submittedName>
        <fullName evidence="4">GNAT family N-acetyltransferase</fullName>
    </submittedName>
</protein>
<proteinExistence type="predicted"/>
<dbReference type="Proteomes" id="UP000309133">
    <property type="component" value="Unassembled WGS sequence"/>
</dbReference>
<keyword evidence="1 4" id="KW-0808">Transferase</keyword>
<name>A0A4S4FE63_9MICO</name>
<accession>A0A4S4FE63</accession>
<gene>
    <name evidence="4" type="ORF">E6C64_16320</name>
</gene>
<comment type="caution">
    <text evidence="4">The sequence shown here is derived from an EMBL/GenBank/DDBJ whole genome shotgun (WGS) entry which is preliminary data.</text>
</comment>